<evidence type="ECO:0000256" key="2">
    <source>
        <dbReference type="ARBA" id="ARBA00023125"/>
    </source>
</evidence>
<dbReference type="SUPFAM" id="SSF51206">
    <property type="entry name" value="cAMP-binding domain-like"/>
    <property type="match status" value="1"/>
</dbReference>
<dbReference type="PANTHER" id="PTHR24567:SF58">
    <property type="entry name" value="CYCLIC AMP-BINDING REGULATORY PROTEIN"/>
    <property type="match status" value="1"/>
</dbReference>
<keyword evidence="1" id="KW-0805">Transcription regulation</keyword>
<dbReference type="SUPFAM" id="SSF46785">
    <property type="entry name" value="Winged helix' DNA-binding domain"/>
    <property type="match status" value="1"/>
</dbReference>
<dbReference type="InterPro" id="IPR000595">
    <property type="entry name" value="cNMP-bd_dom"/>
</dbReference>
<dbReference type="SMART" id="SM00419">
    <property type="entry name" value="HTH_CRP"/>
    <property type="match status" value="1"/>
</dbReference>
<dbReference type="EMBL" id="LFVU01000026">
    <property type="protein sequence ID" value="KMT21941.1"/>
    <property type="molecule type" value="Genomic_DNA"/>
</dbReference>
<dbReference type="AlphaFoldDB" id="A0A0J8G2I8"/>
<keyword evidence="7" id="KW-1185">Reference proteome</keyword>
<dbReference type="PROSITE" id="PS51063">
    <property type="entry name" value="HTH_CRP_2"/>
    <property type="match status" value="1"/>
</dbReference>
<dbReference type="PROSITE" id="PS50042">
    <property type="entry name" value="CNMP_BINDING_3"/>
    <property type="match status" value="1"/>
</dbReference>
<feature type="domain" description="Cyclic nucleotide-binding" evidence="4">
    <location>
        <begin position="11"/>
        <end position="134"/>
    </location>
</feature>
<dbReference type="RefSeq" id="WP_048570583.1">
    <property type="nucleotide sequence ID" value="NZ_LFVU01000026.1"/>
</dbReference>
<evidence type="ECO:0000313" key="7">
    <source>
        <dbReference type="Proteomes" id="UP000036756"/>
    </source>
</evidence>
<protein>
    <submittedName>
        <fullName evidence="6">Uncharacterized protein</fullName>
    </submittedName>
</protein>
<dbReference type="PATRIC" id="fig|1121307.3.peg.1565"/>
<comment type="caution">
    <text evidence="6">The sequence shown here is derived from an EMBL/GenBank/DDBJ whole genome shotgun (WGS) entry which is preliminary data.</text>
</comment>
<gene>
    <name evidence="6" type="ORF">CLCY_3c02120</name>
</gene>
<name>A0A0J8G2I8_CLOCY</name>
<evidence type="ECO:0000259" key="4">
    <source>
        <dbReference type="PROSITE" id="PS50042"/>
    </source>
</evidence>
<dbReference type="PANTHER" id="PTHR24567">
    <property type="entry name" value="CRP FAMILY TRANSCRIPTIONAL REGULATORY PROTEIN"/>
    <property type="match status" value="1"/>
</dbReference>
<dbReference type="Pfam" id="PF13545">
    <property type="entry name" value="HTH_Crp_2"/>
    <property type="match status" value="1"/>
</dbReference>
<evidence type="ECO:0000256" key="3">
    <source>
        <dbReference type="ARBA" id="ARBA00023163"/>
    </source>
</evidence>
<dbReference type="Proteomes" id="UP000036756">
    <property type="component" value="Unassembled WGS sequence"/>
</dbReference>
<proteinExistence type="predicted"/>
<dbReference type="GO" id="GO:0005829">
    <property type="term" value="C:cytosol"/>
    <property type="evidence" value="ECO:0007669"/>
    <property type="project" value="TreeGrafter"/>
</dbReference>
<sequence length="232" mass="26469">MKNIYDTNSPLFDGLNEKEISYALNCLDVKEKEFPKGSYIWHDGDSADYFGIVVKGQINIIKEDILGNRIVISSTSPSQVFGEAFCIGKVDAYEVSAQAVVDSTVLLIRGEKITSVCSNACSFHKKIIDNMLKLVAKKNLNLNNRIHCITKKTTKEKLLFYLVSEMHIDKKTEVTIPFNREELANYLAVNRSALSRELSELQKEGIISYHRDRFKLLDIKKLQEVYFNFSDI</sequence>
<dbReference type="CDD" id="cd00038">
    <property type="entry name" value="CAP_ED"/>
    <property type="match status" value="1"/>
</dbReference>
<dbReference type="InterPro" id="IPR012318">
    <property type="entry name" value="HTH_CRP"/>
</dbReference>
<accession>A0A0J8G2I8</accession>
<feature type="domain" description="HTH crp-type" evidence="5">
    <location>
        <begin position="152"/>
        <end position="220"/>
    </location>
</feature>
<evidence type="ECO:0000256" key="1">
    <source>
        <dbReference type="ARBA" id="ARBA00023015"/>
    </source>
</evidence>
<organism evidence="6 7">
    <name type="scientific">Clostridium cylindrosporum DSM 605</name>
    <dbReference type="NCBI Taxonomy" id="1121307"/>
    <lineage>
        <taxon>Bacteria</taxon>
        <taxon>Bacillati</taxon>
        <taxon>Bacillota</taxon>
        <taxon>Clostridia</taxon>
        <taxon>Eubacteriales</taxon>
        <taxon>Clostridiaceae</taxon>
        <taxon>Clostridium</taxon>
    </lineage>
</organism>
<dbReference type="InterPro" id="IPR050397">
    <property type="entry name" value="Env_Response_Regulators"/>
</dbReference>
<dbReference type="InterPro" id="IPR014710">
    <property type="entry name" value="RmlC-like_jellyroll"/>
</dbReference>
<dbReference type="InterPro" id="IPR036390">
    <property type="entry name" value="WH_DNA-bd_sf"/>
</dbReference>
<dbReference type="Gene3D" id="2.60.120.10">
    <property type="entry name" value="Jelly Rolls"/>
    <property type="match status" value="1"/>
</dbReference>
<keyword evidence="2" id="KW-0238">DNA-binding</keyword>
<evidence type="ECO:0000313" key="6">
    <source>
        <dbReference type="EMBL" id="KMT21941.1"/>
    </source>
</evidence>
<dbReference type="SMART" id="SM00100">
    <property type="entry name" value="cNMP"/>
    <property type="match status" value="1"/>
</dbReference>
<dbReference type="GO" id="GO:0003700">
    <property type="term" value="F:DNA-binding transcription factor activity"/>
    <property type="evidence" value="ECO:0007669"/>
    <property type="project" value="TreeGrafter"/>
</dbReference>
<dbReference type="GO" id="GO:0003677">
    <property type="term" value="F:DNA binding"/>
    <property type="evidence" value="ECO:0007669"/>
    <property type="project" value="UniProtKB-KW"/>
</dbReference>
<reference evidence="6 7" key="1">
    <citation type="submission" date="2015-06" db="EMBL/GenBank/DDBJ databases">
        <title>Draft genome sequence of the purine-degrading Clostridium cylindrosporum HC-1 (DSM 605).</title>
        <authorList>
            <person name="Poehlein A."/>
            <person name="Schiel-Bengelsdorf B."/>
            <person name="Bengelsdorf F."/>
            <person name="Daniel R."/>
            <person name="Duerre P."/>
        </authorList>
    </citation>
    <scope>NUCLEOTIDE SEQUENCE [LARGE SCALE GENOMIC DNA]</scope>
    <source>
        <strain evidence="6 7">DSM 605</strain>
    </source>
</reference>
<evidence type="ECO:0000259" key="5">
    <source>
        <dbReference type="PROSITE" id="PS51063"/>
    </source>
</evidence>
<dbReference type="STRING" id="1121307.CLCY_3c02120"/>
<keyword evidence="3" id="KW-0804">Transcription</keyword>
<dbReference type="InterPro" id="IPR018490">
    <property type="entry name" value="cNMP-bd_dom_sf"/>
</dbReference>
<dbReference type="Pfam" id="PF00027">
    <property type="entry name" value="cNMP_binding"/>
    <property type="match status" value="1"/>
</dbReference>